<dbReference type="Pfam" id="PF14322">
    <property type="entry name" value="SusD-like_3"/>
    <property type="match status" value="1"/>
</dbReference>
<evidence type="ECO:0000259" key="7">
    <source>
        <dbReference type="Pfam" id="PF14322"/>
    </source>
</evidence>
<comment type="subcellular location">
    <subcellularLocation>
        <location evidence="1">Cell outer membrane</location>
    </subcellularLocation>
</comment>
<protein>
    <submittedName>
        <fullName evidence="8">RagB/SusD family nutrient uptake outer membrane protein</fullName>
    </submittedName>
</protein>
<dbReference type="InterPro" id="IPR011990">
    <property type="entry name" value="TPR-like_helical_dom_sf"/>
</dbReference>
<evidence type="ECO:0000259" key="6">
    <source>
        <dbReference type="Pfam" id="PF07980"/>
    </source>
</evidence>
<evidence type="ECO:0000313" key="9">
    <source>
        <dbReference type="Proteomes" id="UP001155483"/>
    </source>
</evidence>
<dbReference type="Proteomes" id="UP001155483">
    <property type="component" value="Unassembled WGS sequence"/>
</dbReference>
<dbReference type="CDD" id="cd08977">
    <property type="entry name" value="SusD"/>
    <property type="match status" value="1"/>
</dbReference>
<comment type="similarity">
    <text evidence="2">Belongs to the SusD family.</text>
</comment>
<evidence type="ECO:0000256" key="2">
    <source>
        <dbReference type="ARBA" id="ARBA00006275"/>
    </source>
</evidence>
<dbReference type="AlphaFoldDB" id="A0A9X3BHN3"/>
<dbReference type="InterPro" id="IPR012944">
    <property type="entry name" value="SusD_RagB_dom"/>
</dbReference>
<evidence type="ECO:0000256" key="3">
    <source>
        <dbReference type="ARBA" id="ARBA00022729"/>
    </source>
</evidence>
<dbReference type="Gene3D" id="1.25.40.390">
    <property type="match status" value="1"/>
</dbReference>
<evidence type="ECO:0000256" key="4">
    <source>
        <dbReference type="ARBA" id="ARBA00023136"/>
    </source>
</evidence>
<feature type="domain" description="SusD-like N-terminal" evidence="7">
    <location>
        <begin position="86"/>
        <end position="224"/>
    </location>
</feature>
<gene>
    <name evidence="8" type="ORF">OCK74_26125</name>
</gene>
<keyword evidence="4" id="KW-0472">Membrane</keyword>
<keyword evidence="5" id="KW-0998">Cell outer membrane</keyword>
<dbReference type="EMBL" id="JAOTIF010000039">
    <property type="protein sequence ID" value="MCU7552624.1"/>
    <property type="molecule type" value="Genomic_DNA"/>
</dbReference>
<accession>A0A9X3BHN3</accession>
<name>A0A9X3BHN3_9BACT</name>
<evidence type="ECO:0000313" key="8">
    <source>
        <dbReference type="EMBL" id="MCU7552624.1"/>
    </source>
</evidence>
<proteinExistence type="inferred from homology"/>
<reference evidence="8" key="2">
    <citation type="submission" date="2023-04" db="EMBL/GenBank/DDBJ databases">
        <title>Paracnuella aquatica gen. nov., sp. nov., a member of the family Chitinophagaceae isolated from a hot spring.</title>
        <authorList>
            <person name="Wang C."/>
        </authorList>
    </citation>
    <scope>NUCLEOTIDE SEQUENCE</scope>
    <source>
        <strain evidence="8">LB-8</strain>
    </source>
</reference>
<dbReference type="Pfam" id="PF07980">
    <property type="entry name" value="SusD_RagB"/>
    <property type="match status" value="1"/>
</dbReference>
<comment type="caution">
    <text evidence="8">The sequence shown here is derived from an EMBL/GenBank/DDBJ whole genome shotgun (WGS) entry which is preliminary data.</text>
</comment>
<dbReference type="InterPro" id="IPR033985">
    <property type="entry name" value="SusD-like_N"/>
</dbReference>
<keyword evidence="3" id="KW-0732">Signal</keyword>
<feature type="domain" description="RagB/SusD" evidence="6">
    <location>
        <begin position="345"/>
        <end position="528"/>
    </location>
</feature>
<reference evidence="8" key="1">
    <citation type="submission" date="2022-09" db="EMBL/GenBank/DDBJ databases">
        <authorList>
            <person name="Yuan C."/>
            <person name="Ke Z."/>
        </authorList>
    </citation>
    <scope>NUCLEOTIDE SEQUENCE</scope>
    <source>
        <strain evidence="8">LB-8</strain>
    </source>
</reference>
<dbReference type="SUPFAM" id="SSF48452">
    <property type="entry name" value="TPR-like"/>
    <property type="match status" value="1"/>
</dbReference>
<sequence length="528" mass="58649">MKLNKYKIAIGGIIGFSCMALTSCNKYLDKAQPGGSVAATAFVTANDFNMAVLNEYASLRGTYSADFTCHNLDKHSDDQSPIMGTFQEQADYNRFMVNTATTSLDQYWNGFYGAINQANTVLDQIDGANIDATLKNYYKGEALFIRGYSYFQLGWLYGGVPLYSHVNTTDEVKTTKRSTQAETFAFAAADLSNAKTLLPAAWSSNNLGRATKYAAEGILARLYLFQKNYAAMKPLLEDIITSNKYTPFVNFKDAFLETFNNQKENIFQLQHATGNGQGNNIAYTYIPPALDNTKNSPYQDAYTDSSQALLVYGRSTGGYDFRFSNDLWNSFEAGDRRRGISLRKGYTLVGGAKDYNTIYLVKYNWGAKPTSAGDYPNNKTLLRLTDVYLMYAECLNETGGPTTIGVTDATLGALSPASILTWVRTRAGLTTTAPASQAACRTAIFMERRHEFVGEFLRWFDIARQGSAQAMSIINTFLVNETGQTMSQLQSTWGANVGMQDFELLFPIRPYELAQVGNTNYLWQNPGY</sequence>
<dbReference type="GO" id="GO:0009279">
    <property type="term" value="C:cell outer membrane"/>
    <property type="evidence" value="ECO:0007669"/>
    <property type="project" value="UniProtKB-SubCell"/>
</dbReference>
<organism evidence="8 9">
    <name type="scientific">Paraflavisolibacter caeni</name>
    <dbReference type="NCBI Taxonomy" id="2982496"/>
    <lineage>
        <taxon>Bacteria</taxon>
        <taxon>Pseudomonadati</taxon>
        <taxon>Bacteroidota</taxon>
        <taxon>Chitinophagia</taxon>
        <taxon>Chitinophagales</taxon>
        <taxon>Chitinophagaceae</taxon>
        <taxon>Paraflavisolibacter</taxon>
    </lineage>
</organism>
<keyword evidence="9" id="KW-1185">Reference proteome</keyword>
<evidence type="ECO:0000256" key="5">
    <source>
        <dbReference type="ARBA" id="ARBA00023237"/>
    </source>
</evidence>
<dbReference type="RefSeq" id="WP_279300061.1">
    <property type="nucleotide sequence ID" value="NZ_JAOTIF010000039.1"/>
</dbReference>
<dbReference type="PROSITE" id="PS51257">
    <property type="entry name" value="PROKAR_LIPOPROTEIN"/>
    <property type="match status" value="1"/>
</dbReference>
<evidence type="ECO:0000256" key="1">
    <source>
        <dbReference type="ARBA" id="ARBA00004442"/>
    </source>
</evidence>